<dbReference type="InterPro" id="IPR022383">
    <property type="entry name" value="Lactate/malate_DH_C"/>
</dbReference>
<dbReference type="Pfam" id="PF02866">
    <property type="entry name" value="Ldh_1_C"/>
    <property type="match status" value="1"/>
</dbReference>
<dbReference type="Gene3D" id="3.90.110.10">
    <property type="entry name" value="Lactate dehydrogenase/glycoside hydrolase, family 4, C-terminal"/>
    <property type="match status" value="1"/>
</dbReference>
<evidence type="ECO:0000313" key="9">
    <source>
        <dbReference type="Proteomes" id="UP000253562"/>
    </source>
</evidence>
<evidence type="ECO:0000259" key="7">
    <source>
        <dbReference type="Pfam" id="PF02866"/>
    </source>
</evidence>
<dbReference type="PIRSF" id="PIRSF000102">
    <property type="entry name" value="Lac_mal_DH"/>
    <property type="match status" value="1"/>
</dbReference>
<dbReference type="GO" id="GO:0006089">
    <property type="term" value="P:lactate metabolic process"/>
    <property type="evidence" value="ECO:0007669"/>
    <property type="project" value="TreeGrafter"/>
</dbReference>
<feature type="binding site" evidence="4">
    <location>
        <begin position="25"/>
        <end position="30"/>
    </location>
    <ligand>
        <name>NAD(+)</name>
        <dbReference type="ChEBI" id="CHEBI:57540"/>
    </ligand>
</feature>
<gene>
    <name evidence="8" type="ORF">DTL42_18720</name>
</gene>
<dbReference type="Gene3D" id="3.40.50.720">
    <property type="entry name" value="NAD(P)-binding Rossmann-like Domain"/>
    <property type="match status" value="1"/>
</dbReference>
<dbReference type="InterPro" id="IPR001236">
    <property type="entry name" value="Lactate/malate_DH_N"/>
</dbReference>
<dbReference type="SUPFAM" id="SSF51735">
    <property type="entry name" value="NAD(P)-binding Rossmann-fold domains"/>
    <property type="match status" value="1"/>
</dbReference>
<name>A0A368KPS6_9BACT</name>
<comment type="similarity">
    <text evidence="5">Belongs to the LDH/MDH superfamily.</text>
</comment>
<dbReference type="EMBL" id="QPEX01000038">
    <property type="protein sequence ID" value="RCS43531.1"/>
    <property type="molecule type" value="Genomic_DNA"/>
</dbReference>
<dbReference type="InterPro" id="IPR036291">
    <property type="entry name" value="NAD(P)-bd_dom_sf"/>
</dbReference>
<keyword evidence="2 4" id="KW-0520">NAD</keyword>
<dbReference type="InterPro" id="IPR015955">
    <property type="entry name" value="Lactate_DH/Glyco_Ohase_4_C"/>
</dbReference>
<feature type="active site" description="Proton acceptor" evidence="3">
    <location>
        <position position="194"/>
    </location>
</feature>
<reference evidence="8 9" key="1">
    <citation type="submission" date="2018-07" db="EMBL/GenBank/DDBJ databases">
        <title>Comparative genomes isolates from brazilian mangrove.</title>
        <authorList>
            <person name="De Araujo J.E."/>
            <person name="Taketani R.G."/>
            <person name="Silva M.C.P."/>
            <person name="Lourenco M.V."/>
            <person name="Oliveira V.M."/>
            <person name="Andreote F.D."/>
        </authorList>
    </citation>
    <scope>NUCLEOTIDE SEQUENCE [LARGE SCALE GENOMIC DNA]</scope>
    <source>
        <strain evidence="8 9">HEX PRIS-MGV</strain>
    </source>
</reference>
<protein>
    <submittedName>
        <fullName evidence="8">Lactate dehydrogenase</fullName>
    </submittedName>
</protein>
<evidence type="ECO:0000259" key="6">
    <source>
        <dbReference type="Pfam" id="PF00056"/>
    </source>
</evidence>
<dbReference type="PRINTS" id="PR00086">
    <property type="entry name" value="LLDHDRGNASE"/>
</dbReference>
<evidence type="ECO:0000256" key="2">
    <source>
        <dbReference type="ARBA" id="ARBA00023027"/>
    </source>
</evidence>
<sequence>MGQAKADCTFAASRKGCFMKVSIVGVGKVGVTLGYAVVTKSLASELVLVSRSAGRTRGESLDLQHAAALSPGRVAVRSGDLEATKNSQVVVLALAESAEKGGNALDRIASAEPNARLFQAVVPKLAELSPEAILLIVSNPVDVLTYATLKLSGFPANRVIGTGTLIDSARFRSLLSAYYNIHSDDIRAYILGEHGDSQFPVLSAVFAGGWHMGQDPVVKQLFEKTLNVAPEVFLSKGYTNFAVASAAAMILEAIQDNSHHTMPVSTLVQGYYGIEDVCLSLPAVIGRNGITQTLKIALNEEEQAQLLHSARQLSAVNARLASFWQGDSR</sequence>
<dbReference type="InterPro" id="IPR001557">
    <property type="entry name" value="L-lactate/malate_DH"/>
</dbReference>
<dbReference type="Pfam" id="PF00056">
    <property type="entry name" value="Ldh_1_N"/>
    <property type="match status" value="1"/>
</dbReference>
<dbReference type="Proteomes" id="UP000253562">
    <property type="component" value="Unassembled WGS sequence"/>
</dbReference>
<feature type="binding site" evidence="4">
    <location>
        <position position="114"/>
    </location>
    <ligand>
        <name>NAD(+)</name>
        <dbReference type="ChEBI" id="CHEBI:57540"/>
    </ligand>
</feature>
<organism evidence="8 9">
    <name type="scientific">Bremerella cremea</name>
    <dbReference type="NCBI Taxonomy" id="1031537"/>
    <lineage>
        <taxon>Bacteria</taxon>
        <taxon>Pseudomonadati</taxon>
        <taxon>Planctomycetota</taxon>
        <taxon>Planctomycetia</taxon>
        <taxon>Pirellulales</taxon>
        <taxon>Pirellulaceae</taxon>
        <taxon>Bremerella</taxon>
    </lineage>
</organism>
<feature type="domain" description="Lactate/malate dehydrogenase C-terminal" evidence="7">
    <location>
        <begin position="164"/>
        <end position="316"/>
    </location>
</feature>
<keyword evidence="1 5" id="KW-0560">Oxidoreductase</keyword>
<comment type="caution">
    <text evidence="8">The sequence shown here is derived from an EMBL/GenBank/DDBJ whole genome shotgun (WGS) entry which is preliminary data.</text>
</comment>
<dbReference type="PANTHER" id="PTHR43128:SF16">
    <property type="entry name" value="L-LACTATE DEHYDROGENASE"/>
    <property type="match status" value="1"/>
</dbReference>
<dbReference type="PANTHER" id="PTHR43128">
    <property type="entry name" value="L-2-HYDROXYCARBOXYLATE DEHYDROGENASE (NAD(P)(+))"/>
    <property type="match status" value="1"/>
</dbReference>
<dbReference type="PROSITE" id="PS00064">
    <property type="entry name" value="L_LDH"/>
    <property type="match status" value="1"/>
</dbReference>
<proteinExistence type="inferred from homology"/>
<feature type="domain" description="Lactate/malate dehydrogenase N-terminal" evidence="6">
    <location>
        <begin position="19"/>
        <end position="161"/>
    </location>
</feature>
<evidence type="ECO:0000256" key="4">
    <source>
        <dbReference type="PIRSR" id="PIRSR000102-3"/>
    </source>
</evidence>
<evidence type="ECO:0000313" key="8">
    <source>
        <dbReference type="EMBL" id="RCS43531.1"/>
    </source>
</evidence>
<dbReference type="InterPro" id="IPR018177">
    <property type="entry name" value="L-lactate_DH_AS"/>
</dbReference>
<feature type="binding site" evidence="4">
    <location>
        <begin position="137"/>
        <end position="139"/>
    </location>
    <ligand>
        <name>NAD(+)</name>
        <dbReference type="ChEBI" id="CHEBI:57540"/>
    </ligand>
</feature>
<dbReference type="GO" id="GO:0004459">
    <property type="term" value="F:L-lactate dehydrogenase (NAD+) activity"/>
    <property type="evidence" value="ECO:0007669"/>
    <property type="project" value="InterPro"/>
</dbReference>
<evidence type="ECO:0000256" key="3">
    <source>
        <dbReference type="PIRSR" id="PIRSR000102-1"/>
    </source>
</evidence>
<evidence type="ECO:0000256" key="5">
    <source>
        <dbReference type="RuleBase" id="RU003369"/>
    </source>
</evidence>
<dbReference type="AlphaFoldDB" id="A0A368KPS6"/>
<dbReference type="SUPFAM" id="SSF56327">
    <property type="entry name" value="LDH C-terminal domain-like"/>
    <property type="match status" value="1"/>
</dbReference>
<evidence type="ECO:0000256" key="1">
    <source>
        <dbReference type="ARBA" id="ARBA00023002"/>
    </source>
</evidence>
<accession>A0A368KPS6</accession>